<proteinExistence type="predicted"/>
<name>A0A2P8CBH6_9BACT</name>
<feature type="domain" description="3-keto-alpha-glucoside-1,2-lyase/3-keto-2-hydroxy-glucal hydratase" evidence="1">
    <location>
        <begin position="25"/>
        <end position="273"/>
    </location>
</feature>
<evidence type="ECO:0000259" key="1">
    <source>
        <dbReference type="Pfam" id="PF06439"/>
    </source>
</evidence>
<dbReference type="AlphaFoldDB" id="A0A2P8CBH6"/>
<accession>A0A2P8CBH6</accession>
<evidence type="ECO:0000313" key="5">
    <source>
        <dbReference type="Proteomes" id="UP000396862"/>
    </source>
</evidence>
<reference evidence="3 4" key="1">
    <citation type="submission" date="2018-03" db="EMBL/GenBank/DDBJ databases">
        <title>Genomic Encyclopedia of Archaeal and Bacterial Type Strains, Phase II (KMG-II): from individual species to whole genera.</title>
        <authorList>
            <person name="Goeker M."/>
        </authorList>
    </citation>
    <scope>NUCLEOTIDE SEQUENCE [LARGE SCALE GENOMIC DNA]</scope>
    <source>
        <strain evidence="3 4">DSM 27267</strain>
    </source>
</reference>
<evidence type="ECO:0000313" key="4">
    <source>
        <dbReference type="Proteomes" id="UP000240621"/>
    </source>
</evidence>
<dbReference type="EMBL" id="BLAU01000001">
    <property type="protein sequence ID" value="GET22937.1"/>
    <property type="molecule type" value="Genomic_DNA"/>
</dbReference>
<protein>
    <submittedName>
        <fullName evidence="3">Uncharacterized protein DUF1080</fullName>
    </submittedName>
</protein>
<dbReference type="Proteomes" id="UP000396862">
    <property type="component" value="Unassembled WGS sequence"/>
</dbReference>
<dbReference type="PROSITE" id="PS51257">
    <property type="entry name" value="PROKAR_LIPOPROTEIN"/>
    <property type="match status" value="1"/>
</dbReference>
<organism evidence="3 4">
    <name type="scientific">Prolixibacter denitrificans</name>
    <dbReference type="NCBI Taxonomy" id="1541063"/>
    <lineage>
        <taxon>Bacteria</taxon>
        <taxon>Pseudomonadati</taxon>
        <taxon>Bacteroidota</taxon>
        <taxon>Bacteroidia</taxon>
        <taxon>Marinilabiliales</taxon>
        <taxon>Prolixibacteraceae</taxon>
        <taxon>Prolixibacter</taxon>
    </lineage>
</organism>
<keyword evidence="5" id="KW-1185">Reference proteome</keyword>
<gene>
    <name evidence="3" type="ORF">CLV93_10660</name>
    <name evidence="2" type="ORF">JCM18694_31830</name>
</gene>
<evidence type="ECO:0000313" key="3">
    <source>
        <dbReference type="EMBL" id="PSK82316.1"/>
    </source>
</evidence>
<dbReference type="OrthoDB" id="259356at2"/>
<dbReference type="RefSeq" id="WP_106542539.1">
    <property type="nucleotide sequence ID" value="NZ_BLAU01000001.1"/>
</dbReference>
<dbReference type="Proteomes" id="UP000240621">
    <property type="component" value="Unassembled WGS sequence"/>
</dbReference>
<dbReference type="InterPro" id="IPR010496">
    <property type="entry name" value="AL/BT2_dom"/>
</dbReference>
<reference evidence="2 5" key="2">
    <citation type="submission" date="2019-10" db="EMBL/GenBank/DDBJ databases">
        <title>Prolixibacter strains distinguished by the presence of nitrate reductase genes were adept at nitrate-dependent anaerobic corrosion of metallic iron and carbon steel.</title>
        <authorList>
            <person name="Iino T."/>
            <person name="Shono N."/>
            <person name="Ito K."/>
            <person name="Nakamura R."/>
            <person name="Sueoka K."/>
            <person name="Harayama S."/>
            <person name="Ohkuma M."/>
        </authorList>
    </citation>
    <scope>NUCLEOTIDE SEQUENCE [LARGE SCALE GENOMIC DNA]</scope>
    <source>
        <strain evidence="2 5">MIC1-1</strain>
    </source>
</reference>
<sequence>MKKLSFLFGFLILLVSCQQEKQPQFTSMFNGKDLSGWDTYLTAPYDTLQKLGLNYGDPFPDSIVFGVNNDPLAVFTVVEKDGEPAIRISGQVFGCIASQKEYGNYHFHLQFKWGEKKWAPRTEAPRDCGLLYHSGGPFGVGSSTWMRSLECQIQERDCGDFYPVGAAYTDIPALPNNENRFYTYKVGAPLVTFGGDLWRCQRDKDWESLPGKWTSIDLYTVGDTSIHVVNGHKNMVLFHNRQVVDGKEIPATKGKIQIQSEGAEVFVRDMKITPITHLPKALLNQK</sequence>
<dbReference type="Gene3D" id="2.60.120.560">
    <property type="entry name" value="Exo-inulinase, domain 1"/>
    <property type="match status" value="1"/>
</dbReference>
<dbReference type="Pfam" id="PF06439">
    <property type="entry name" value="3keto-disac_hyd"/>
    <property type="match status" value="1"/>
</dbReference>
<comment type="caution">
    <text evidence="3">The sequence shown here is derived from an EMBL/GenBank/DDBJ whole genome shotgun (WGS) entry which is preliminary data.</text>
</comment>
<evidence type="ECO:0000313" key="2">
    <source>
        <dbReference type="EMBL" id="GET22937.1"/>
    </source>
</evidence>
<dbReference type="GO" id="GO:0016787">
    <property type="term" value="F:hydrolase activity"/>
    <property type="evidence" value="ECO:0007669"/>
    <property type="project" value="InterPro"/>
</dbReference>
<dbReference type="EMBL" id="PYGC01000006">
    <property type="protein sequence ID" value="PSK82316.1"/>
    <property type="molecule type" value="Genomic_DNA"/>
</dbReference>